<evidence type="ECO:0000256" key="1">
    <source>
        <dbReference type="SAM" id="MobiDB-lite"/>
    </source>
</evidence>
<gene>
    <name evidence="2" type="ORF">COCON_G00118150</name>
</gene>
<protein>
    <submittedName>
        <fullName evidence="2">Uncharacterized protein</fullName>
    </submittedName>
</protein>
<accession>A0A9Q1DGB2</accession>
<dbReference type="Proteomes" id="UP001152803">
    <property type="component" value="Unassembled WGS sequence"/>
</dbReference>
<name>A0A9Q1DGB2_CONCO</name>
<reference evidence="2" key="1">
    <citation type="journal article" date="2023" name="Science">
        <title>Genome structures resolve the early diversification of teleost fishes.</title>
        <authorList>
            <person name="Parey E."/>
            <person name="Louis A."/>
            <person name="Montfort J."/>
            <person name="Bouchez O."/>
            <person name="Roques C."/>
            <person name="Iampietro C."/>
            <person name="Lluch J."/>
            <person name="Castinel A."/>
            <person name="Donnadieu C."/>
            <person name="Desvignes T."/>
            <person name="Floi Bucao C."/>
            <person name="Jouanno E."/>
            <person name="Wen M."/>
            <person name="Mejri S."/>
            <person name="Dirks R."/>
            <person name="Jansen H."/>
            <person name="Henkel C."/>
            <person name="Chen W.J."/>
            <person name="Zahm M."/>
            <person name="Cabau C."/>
            <person name="Klopp C."/>
            <person name="Thompson A.W."/>
            <person name="Robinson-Rechavi M."/>
            <person name="Braasch I."/>
            <person name="Lecointre G."/>
            <person name="Bobe J."/>
            <person name="Postlethwait J.H."/>
            <person name="Berthelot C."/>
            <person name="Roest Crollius H."/>
            <person name="Guiguen Y."/>
        </authorList>
    </citation>
    <scope>NUCLEOTIDE SEQUENCE</scope>
    <source>
        <strain evidence="2">Concon-B</strain>
    </source>
</reference>
<evidence type="ECO:0000313" key="2">
    <source>
        <dbReference type="EMBL" id="KAJ8269208.1"/>
    </source>
</evidence>
<evidence type="ECO:0000313" key="3">
    <source>
        <dbReference type="Proteomes" id="UP001152803"/>
    </source>
</evidence>
<feature type="region of interest" description="Disordered" evidence="1">
    <location>
        <begin position="1"/>
        <end position="29"/>
    </location>
</feature>
<organism evidence="2 3">
    <name type="scientific">Conger conger</name>
    <name type="common">Conger eel</name>
    <name type="synonym">Muraena conger</name>
    <dbReference type="NCBI Taxonomy" id="82655"/>
    <lineage>
        <taxon>Eukaryota</taxon>
        <taxon>Metazoa</taxon>
        <taxon>Chordata</taxon>
        <taxon>Craniata</taxon>
        <taxon>Vertebrata</taxon>
        <taxon>Euteleostomi</taxon>
        <taxon>Actinopterygii</taxon>
        <taxon>Neopterygii</taxon>
        <taxon>Teleostei</taxon>
        <taxon>Anguilliformes</taxon>
        <taxon>Congridae</taxon>
        <taxon>Conger</taxon>
    </lineage>
</organism>
<proteinExistence type="predicted"/>
<dbReference type="EMBL" id="JAFJMO010000008">
    <property type="protein sequence ID" value="KAJ8269208.1"/>
    <property type="molecule type" value="Genomic_DNA"/>
</dbReference>
<comment type="caution">
    <text evidence="2">The sequence shown here is derived from an EMBL/GenBank/DDBJ whole genome shotgun (WGS) entry which is preliminary data.</text>
</comment>
<sequence length="66" mass="7497">MQSRPSYEQHGAHSNYRGSTARPSAHRTIRIRLTFAAQRHEPHQESIPSDVNKTDTCALEQGHECL</sequence>
<dbReference type="AlphaFoldDB" id="A0A9Q1DGB2"/>
<keyword evidence="3" id="KW-1185">Reference proteome</keyword>